<comment type="caution">
    <text evidence="1">The sequence shown here is derived from an EMBL/GenBank/DDBJ whole genome shotgun (WGS) entry which is preliminary data.</text>
</comment>
<evidence type="ECO:0000313" key="1">
    <source>
        <dbReference type="EMBL" id="KAJ0225378.1"/>
    </source>
</evidence>
<dbReference type="EMBL" id="NBSK02000001">
    <property type="protein sequence ID" value="KAJ0225378.1"/>
    <property type="molecule type" value="Genomic_DNA"/>
</dbReference>
<protein>
    <submittedName>
        <fullName evidence="1">Uncharacterized protein</fullName>
    </submittedName>
</protein>
<gene>
    <name evidence="1" type="ORF">LSAT_V11C100030790</name>
</gene>
<dbReference type="AlphaFoldDB" id="A0A9R1WKK8"/>
<name>A0A9R1WKK8_LACSA</name>
<proteinExistence type="predicted"/>
<evidence type="ECO:0000313" key="2">
    <source>
        <dbReference type="Proteomes" id="UP000235145"/>
    </source>
</evidence>
<keyword evidence="2" id="KW-1185">Reference proteome</keyword>
<organism evidence="1 2">
    <name type="scientific">Lactuca sativa</name>
    <name type="common">Garden lettuce</name>
    <dbReference type="NCBI Taxonomy" id="4236"/>
    <lineage>
        <taxon>Eukaryota</taxon>
        <taxon>Viridiplantae</taxon>
        <taxon>Streptophyta</taxon>
        <taxon>Embryophyta</taxon>
        <taxon>Tracheophyta</taxon>
        <taxon>Spermatophyta</taxon>
        <taxon>Magnoliopsida</taxon>
        <taxon>eudicotyledons</taxon>
        <taxon>Gunneridae</taxon>
        <taxon>Pentapetalae</taxon>
        <taxon>asterids</taxon>
        <taxon>campanulids</taxon>
        <taxon>Asterales</taxon>
        <taxon>Asteraceae</taxon>
        <taxon>Cichorioideae</taxon>
        <taxon>Cichorieae</taxon>
        <taxon>Lactucinae</taxon>
        <taxon>Lactuca</taxon>
    </lineage>
</organism>
<dbReference type="Proteomes" id="UP000235145">
    <property type="component" value="Unassembled WGS sequence"/>
</dbReference>
<accession>A0A9R1WKK8</accession>
<reference evidence="1 2" key="1">
    <citation type="journal article" date="2017" name="Nat. Commun.">
        <title>Genome assembly with in vitro proximity ligation data and whole-genome triplication in lettuce.</title>
        <authorList>
            <person name="Reyes-Chin-Wo S."/>
            <person name="Wang Z."/>
            <person name="Yang X."/>
            <person name="Kozik A."/>
            <person name="Arikit S."/>
            <person name="Song C."/>
            <person name="Xia L."/>
            <person name="Froenicke L."/>
            <person name="Lavelle D.O."/>
            <person name="Truco M.J."/>
            <person name="Xia R."/>
            <person name="Zhu S."/>
            <person name="Xu C."/>
            <person name="Xu H."/>
            <person name="Xu X."/>
            <person name="Cox K."/>
            <person name="Korf I."/>
            <person name="Meyers B.C."/>
            <person name="Michelmore R.W."/>
        </authorList>
    </citation>
    <scope>NUCLEOTIDE SEQUENCE [LARGE SCALE GENOMIC DNA]</scope>
    <source>
        <strain evidence="2">cv. Salinas</strain>
        <tissue evidence="1">Seedlings</tissue>
    </source>
</reference>
<sequence length="99" mass="11759">MVQLVNIDFSAMDNDECYAFGKRFTREKCEKLYCCLPDINFPKGLRLIWNELDYAAFIAIAYEYVELTMCVDHFERGLVHPNLKISFRELVFFRLYLIG</sequence>